<dbReference type="EMBL" id="CP028519">
    <property type="protein sequence ID" value="AVY93228.1"/>
    <property type="molecule type" value="Genomic_DNA"/>
</dbReference>
<dbReference type="KEGG" id="maer:DAI18_03615"/>
<feature type="domain" description="Fido" evidence="2">
    <location>
        <begin position="185"/>
        <end position="323"/>
    </location>
</feature>
<dbReference type="OrthoDB" id="9807853at2"/>
<reference evidence="3 4" key="1">
    <citation type="submission" date="2018-04" db="EMBL/GenBank/DDBJ databases">
        <title>Denitrifier Microvirgula.</title>
        <authorList>
            <person name="Anderson E."/>
            <person name="Jang J."/>
            <person name="Ishii S."/>
        </authorList>
    </citation>
    <scope>NUCLEOTIDE SEQUENCE [LARGE SCALE GENOMIC DNA]</scope>
    <source>
        <strain evidence="3 4">BE2.4</strain>
    </source>
</reference>
<dbReference type="RefSeq" id="WP_107888766.1">
    <property type="nucleotide sequence ID" value="NZ_CP028519.1"/>
</dbReference>
<proteinExistence type="predicted"/>
<dbReference type="SUPFAM" id="SSF46785">
    <property type="entry name" value="Winged helix' DNA-binding domain"/>
    <property type="match status" value="1"/>
</dbReference>
<dbReference type="InterPro" id="IPR000835">
    <property type="entry name" value="HTH_MarR-typ"/>
</dbReference>
<accession>A0A2S0P768</accession>
<dbReference type="Gene3D" id="1.10.3290.10">
    <property type="entry name" value="Fido-like domain"/>
    <property type="match status" value="1"/>
</dbReference>
<gene>
    <name evidence="3" type="ORF">DAI18_03615</name>
</gene>
<keyword evidence="1" id="KW-0547">Nucleotide-binding</keyword>
<name>A0A2S0P768_9NEIS</name>
<organism evidence="3 4">
    <name type="scientific">Microvirgula aerodenitrificans</name>
    <dbReference type="NCBI Taxonomy" id="57480"/>
    <lineage>
        <taxon>Bacteria</taxon>
        <taxon>Pseudomonadati</taxon>
        <taxon>Pseudomonadota</taxon>
        <taxon>Betaproteobacteria</taxon>
        <taxon>Neisseriales</taxon>
        <taxon>Aquaspirillaceae</taxon>
        <taxon>Microvirgula</taxon>
    </lineage>
</organism>
<dbReference type="InterPro" id="IPR036597">
    <property type="entry name" value="Fido-like_dom_sf"/>
</dbReference>
<keyword evidence="1" id="KW-0067">ATP-binding</keyword>
<feature type="binding site" evidence="1">
    <location>
        <begin position="268"/>
        <end position="275"/>
    </location>
    <ligand>
        <name>ATP</name>
        <dbReference type="ChEBI" id="CHEBI:30616"/>
    </ligand>
</feature>
<dbReference type="PROSITE" id="PS51459">
    <property type="entry name" value="FIDO"/>
    <property type="match status" value="1"/>
</dbReference>
<sequence length="423" mass="46870">MAKAHLRNTILGLLHQLASAGHPDVTPREIVFQVGASAATVRRYLDRLVDEGLVERHGRTAATRYRLPASPGARAPVAFQRRFIDDYQPNQTFLLPESLAGTLYDEARLTGRQPAGTYASAVLGPLLTDLSCSSSRLDGGRHTLPATEALFRAVRPDVLDRDTIMLLNHKAAIEFLVDSVPRYGMTTLVVRNLHAVLMQGLLADEDGLGTIREKVICIGDSVYIPSHAPLLLGEMFEQILEKARRTRNPVEAAFFLWVSLAYLLPFEDGNERTSRLAANIPLMLCNCAPQAFLDVAPHDYAQAMVAIREQQDPSAAGELFTRSYRRSIRKYAALMAAIGQPDPFRAGYREQAGEVVRRVVRDRVALSQAVDEVAVPAQDRAAFERMARADLERLGEHNCALYRLTMRQAGGWIEAGRPLYEKS</sequence>
<keyword evidence="4" id="KW-1185">Reference proteome</keyword>
<dbReference type="InterPro" id="IPR040198">
    <property type="entry name" value="Fido_containing"/>
</dbReference>
<dbReference type="InterPro" id="IPR036388">
    <property type="entry name" value="WH-like_DNA-bd_sf"/>
</dbReference>
<dbReference type="STRING" id="1122240.GCA_000620105_00465"/>
<dbReference type="GO" id="GO:0003700">
    <property type="term" value="F:DNA-binding transcription factor activity"/>
    <property type="evidence" value="ECO:0007669"/>
    <property type="project" value="InterPro"/>
</dbReference>
<dbReference type="InterPro" id="IPR036390">
    <property type="entry name" value="WH_DNA-bd_sf"/>
</dbReference>
<protein>
    <submittedName>
        <fullName evidence="3">Cell filamentation protein Fic</fullName>
    </submittedName>
</protein>
<dbReference type="Gene3D" id="1.10.10.10">
    <property type="entry name" value="Winged helix-like DNA-binding domain superfamily/Winged helix DNA-binding domain"/>
    <property type="match status" value="1"/>
</dbReference>
<dbReference type="PANTHER" id="PTHR13504">
    <property type="entry name" value="FIDO DOMAIN-CONTAINING PROTEIN DDB_G0283145"/>
    <property type="match status" value="1"/>
</dbReference>
<dbReference type="SUPFAM" id="SSF140931">
    <property type="entry name" value="Fic-like"/>
    <property type="match status" value="1"/>
</dbReference>
<evidence type="ECO:0000256" key="1">
    <source>
        <dbReference type="PIRSR" id="PIRSR640198-2"/>
    </source>
</evidence>
<dbReference type="GO" id="GO:0005524">
    <property type="term" value="F:ATP binding"/>
    <property type="evidence" value="ECO:0007669"/>
    <property type="project" value="UniProtKB-KW"/>
</dbReference>
<dbReference type="AlphaFoldDB" id="A0A2S0P768"/>
<dbReference type="CDD" id="cd00090">
    <property type="entry name" value="HTH_ARSR"/>
    <property type="match status" value="1"/>
</dbReference>
<dbReference type="InterPro" id="IPR003812">
    <property type="entry name" value="Fido"/>
</dbReference>
<dbReference type="Proteomes" id="UP000244173">
    <property type="component" value="Chromosome"/>
</dbReference>
<evidence type="ECO:0000259" key="2">
    <source>
        <dbReference type="PROSITE" id="PS51459"/>
    </source>
</evidence>
<dbReference type="PANTHER" id="PTHR13504:SF38">
    <property type="entry name" value="FIDO DOMAIN-CONTAINING PROTEIN"/>
    <property type="match status" value="1"/>
</dbReference>
<dbReference type="Pfam" id="PF12802">
    <property type="entry name" value="MarR_2"/>
    <property type="match status" value="1"/>
</dbReference>
<evidence type="ECO:0000313" key="3">
    <source>
        <dbReference type="EMBL" id="AVY93228.1"/>
    </source>
</evidence>
<evidence type="ECO:0000313" key="4">
    <source>
        <dbReference type="Proteomes" id="UP000244173"/>
    </source>
</evidence>
<dbReference type="Pfam" id="PF02661">
    <property type="entry name" value="Fic"/>
    <property type="match status" value="1"/>
</dbReference>
<dbReference type="InterPro" id="IPR011991">
    <property type="entry name" value="ArsR-like_HTH"/>
</dbReference>